<dbReference type="Gene3D" id="3.40.30.10">
    <property type="entry name" value="Glutaredoxin"/>
    <property type="match status" value="3"/>
</dbReference>
<feature type="domain" description="J" evidence="4">
    <location>
        <begin position="512"/>
        <end position="577"/>
    </location>
</feature>
<name>A0A8S3TVC8_MYTED</name>
<evidence type="ECO:0000256" key="2">
    <source>
        <dbReference type="PROSITE-ProRule" id="PRU00047"/>
    </source>
</evidence>
<evidence type="ECO:0000313" key="8">
    <source>
        <dbReference type="Proteomes" id="UP000683360"/>
    </source>
</evidence>
<feature type="region of interest" description="Disordered" evidence="3">
    <location>
        <begin position="1"/>
        <end position="23"/>
    </location>
</feature>
<dbReference type="InterPro" id="IPR001878">
    <property type="entry name" value="Znf_CCHC"/>
</dbReference>
<evidence type="ECO:0000256" key="3">
    <source>
        <dbReference type="SAM" id="MobiDB-lite"/>
    </source>
</evidence>
<gene>
    <name evidence="7" type="ORF">MEDL_47764</name>
</gene>
<dbReference type="PROSITE" id="PS50076">
    <property type="entry name" value="DNAJ_2"/>
    <property type="match status" value="1"/>
</dbReference>
<dbReference type="CDD" id="cd02961">
    <property type="entry name" value="PDI_a_family"/>
    <property type="match status" value="1"/>
</dbReference>
<dbReference type="PANTHER" id="PTHR44340:SF1">
    <property type="entry name" value="DNAJ HOMOLOG SUBFAMILY C MEMBER 10"/>
    <property type="match status" value="1"/>
</dbReference>
<dbReference type="EC" id="1.8.4.-" evidence="7"/>
<evidence type="ECO:0000256" key="1">
    <source>
        <dbReference type="ARBA" id="ARBA00023125"/>
    </source>
</evidence>
<dbReference type="SUPFAM" id="SSF47823">
    <property type="entry name" value="lambda integrase-like, N-terminal domain"/>
    <property type="match status" value="1"/>
</dbReference>
<keyword evidence="8" id="KW-1185">Reference proteome</keyword>
<evidence type="ECO:0000259" key="4">
    <source>
        <dbReference type="PROSITE" id="PS50076"/>
    </source>
</evidence>
<dbReference type="OrthoDB" id="5810603at2759"/>
<reference evidence="7" key="1">
    <citation type="submission" date="2021-03" db="EMBL/GenBank/DDBJ databases">
        <authorList>
            <person name="Bekaert M."/>
        </authorList>
    </citation>
    <scope>NUCLEOTIDE SEQUENCE</scope>
</reference>
<comment type="caution">
    <text evidence="7">The sequence shown here is derived from an EMBL/GenBank/DDBJ whole genome shotgun (WGS) entry which is preliminary data.</text>
</comment>
<dbReference type="GO" id="GO:0036498">
    <property type="term" value="P:IRE1-mediated unfolded protein response"/>
    <property type="evidence" value="ECO:0007669"/>
    <property type="project" value="TreeGrafter"/>
</dbReference>
<evidence type="ECO:0000259" key="5">
    <source>
        <dbReference type="PROSITE" id="PS50158"/>
    </source>
</evidence>
<dbReference type="InterPro" id="IPR013766">
    <property type="entry name" value="Thioredoxin_domain"/>
</dbReference>
<evidence type="ECO:0000313" key="7">
    <source>
        <dbReference type="EMBL" id="CAG2235182.1"/>
    </source>
</evidence>
<dbReference type="FunFam" id="1.10.287.110:FF:000029">
    <property type="entry name" value="DnaJ homolog subfamily C member 10"/>
    <property type="match status" value="1"/>
</dbReference>
<dbReference type="PROSITE" id="PS51352">
    <property type="entry name" value="THIOREDOXIN_2"/>
    <property type="match status" value="1"/>
</dbReference>
<dbReference type="SUPFAM" id="SSF52833">
    <property type="entry name" value="Thioredoxin-like"/>
    <property type="match status" value="2"/>
</dbReference>
<dbReference type="GO" id="GO:0051787">
    <property type="term" value="F:misfolded protein binding"/>
    <property type="evidence" value="ECO:0007669"/>
    <property type="project" value="TreeGrafter"/>
</dbReference>
<sequence length="1137" mass="129611">MSEEEISAVEPMDESQLLKDDESDLTTADAVSLFNSSLNKALQRQKSEILSEFKKTQVSSVNTNTHTLVSGQPSTIASQSPSFEFRQEGIKIQFNFNTDRISSLRRIEHLLTSESLDQTLDLQSIVKTELDTLNQRNKILKIADRHGWDTVHEYLDDPLADNVEDASKLRTAVFRANRKRTANKPYSRGGGRGGFNAREFFRGFSKESGPRNDNYSQQNNSQQQYNDGLCFYCKRPGHTARFCPFKARAFNNRSTARNLACVLGKIISLIPAFGQICQLMTRNLCMSVCQRNTWDSYFEISTQVKTELEFWKSNCKSIPNLLDSATWREISQFANSNQQFTGCEKSIFNIVRSSKAISTNKKYDVYFKKFKEWCMTHKVIPLPASVSSVAVYISGLVQQSVSESVLLAHFYSIKWYHDFSLVCNPCEDKLIQMMIEGAKRILSKPVLKKEPITADHLQKIVDKIGSDRAHLPNVRICAMIENISDECQCKKDTIVSFTHEYELAKVRDGEENYYKLLGIQRSATTKEIRQAFKKLAVTMHPDKNPDDPEAHDNFLKINRAYEVLKDEDMRKKFDMHGEEGLKDDFHGGNRYESWKFYQEEFGLYDDDKEIITLSKSDFEQSVEESGDTWFINYYSAHCGHCHDLAPAWRELAQELAGVIRIGAVNCGDDWNLCRMQGIRSYPTLVMYPTAEKYHGDRTTRKMVKFALKSIQSDAYTLRSEEEIEDNGLPWLISFCGDSGDCLSSTATTKLSAILTDLVNVASVDCHKDEKFCEKLGIEHGTYYYPTAEVAKDEGKKISSLNAQEIAHQVLSWLPDVDNLDSKTLKKIINRLKTGQHHTWLIHFVEGDGSQDIEFRKLPAMLEGIKIGRVDCKKLRSECNELHVMKFPTFVVYKQTGGFELYYGRATAHDVSDFAKDSMTTIKLLRRDIERASGGLITNEECAEFIPLLDDMEKEVSAREFGLSLRKTTHITDMELDQSITEVIGTNRLIGPNSVRVRLAQKKIFVSRERVRTACARVDPDGCSLRSLERKNIKRRTYKVAGPNSLWHLDGNHKLIRIENLKELLDFSLKSVDAQYSNKALDLCNSPALQRKLKQAQQRRQNGIVSPGLLEFTMEGNADKLYCLLEEGDVVDTKVNIN</sequence>
<dbReference type="SUPFAM" id="SSF57756">
    <property type="entry name" value="Retrovirus zinc finger-like domains"/>
    <property type="match status" value="1"/>
</dbReference>
<dbReference type="Gene3D" id="1.10.287.110">
    <property type="entry name" value="DnaJ domain"/>
    <property type="match status" value="1"/>
</dbReference>
<evidence type="ECO:0000259" key="6">
    <source>
        <dbReference type="PROSITE" id="PS51352"/>
    </source>
</evidence>
<dbReference type="Pfam" id="PF00085">
    <property type="entry name" value="Thioredoxin"/>
    <property type="match status" value="1"/>
</dbReference>
<dbReference type="InterPro" id="IPR052460">
    <property type="entry name" value="ER_disulfide_reductase"/>
</dbReference>
<keyword evidence="7" id="KW-0560">Oxidoreductase</keyword>
<dbReference type="InterPro" id="IPR036875">
    <property type="entry name" value="Znf_CCHC_sf"/>
</dbReference>
<keyword evidence="2" id="KW-0479">Metal-binding</keyword>
<dbReference type="PRINTS" id="PR00625">
    <property type="entry name" value="JDOMAIN"/>
</dbReference>
<dbReference type="SMART" id="SM00271">
    <property type="entry name" value="DnaJ"/>
    <property type="match status" value="1"/>
</dbReference>
<dbReference type="GO" id="GO:0005788">
    <property type="term" value="C:endoplasmic reticulum lumen"/>
    <property type="evidence" value="ECO:0007669"/>
    <property type="project" value="TreeGrafter"/>
</dbReference>
<dbReference type="PANTHER" id="PTHR44340">
    <property type="entry name" value="DNAJ HOMOLOG SUBFAMILY C MEMBER 10"/>
    <property type="match status" value="1"/>
</dbReference>
<dbReference type="PROSITE" id="PS50158">
    <property type="entry name" value="ZF_CCHC"/>
    <property type="match status" value="1"/>
</dbReference>
<dbReference type="CDD" id="cd06257">
    <property type="entry name" value="DnaJ"/>
    <property type="match status" value="1"/>
</dbReference>
<dbReference type="AlphaFoldDB" id="A0A8S3TVC8"/>
<dbReference type="GO" id="GO:0003677">
    <property type="term" value="F:DNA binding"/>
    <property type="evidence" value="ECO:0007669"/>
    <property type="project" value="UniProtKB-KW"/>
</dbReference>
<keyword evidence="2" id="KW-0862">Zinc</keyword>
<dbReference type="Pfam" id="PF00226">
    <property type="entry name" value="DnaJ"/>
    <property type="match status" value="1"/>
</dbReference>
<proteinExistence type="predicted"/>
<accession>A0A8S3TVC8</accession>
<protein>
    <submittedName>
        <fullName evidence="7">DNAJC10</fullName>
        <ecNumber evidence="7">1.8.4.-</ecNumber>
    </submittedName>
</protein>
<feature type="domain" description="CCHC-type" evidence="5">
    <location>
        <begin position="230"/>
        <end position="244"/>
    </location>
</feature>
<dbReference type="InterPro" id="IPR036249">
    <property type="entry name" value="Thioredoxin-like_sf"/>
</dbReference>
<dbReference type="GO" id="GO:0015035">
    <property type="term" value="F:protein-disulfide reductase activity"/>
    <property type="evidence" value="ECO:0007669"/>
    <property type="project" value="TreeGrafter"/>
</dbReference>
<dbReference type="EMBL" id="CAJPWZ010002313">
    <property type="protein sequence ID" value="CAG2235182.1"/>
    <property type="molecule type" value="Genomic_DNA"/>
</dbReference>
<feature type="domain" description="Thioredoxin" evidence="6">
    <location>
        <begin position="592"/>
        <end position="712"/>
    </location>
</feature>
<keyword evidence="1" id="KW-0238">DNA-binding</keyword>
<dbReference type="GO" id="GO:0016671">
    <property type="term" value="F:oxidoreductase activity, acting on a sulfur group of donors, disulfide as acceptor"/>
    <property type="evidence" value="ECO:0007669"/>
    <property type="project" value="TreeGrafter"/>
</dbReference>
<keyword evidence="2" id="KW-0863">Zinc-finger</keyword>
<dbReference type="SUPFAM" id="SSF46565">
    <property type="entry name" value="Chaperone J-domain"/>
    <property type="match status" value="1"/>
</dbReference>
<dbReference type="InterPro" id="IPR010998">
    <property type="entry name" value="Integrase_recombinase_N"/>
</dbReference>
<dbReference type="InterPro" id="IPR001623">
    <property type="entry name" value="DnaJ_domain"/>
</dbReference>
<dbReference type="InterPro" id="IPR036869">
    <property type="entry name" value="J_dom_sf"/>
</dbReference>
<organism evidence="7 8">
    <name type="scientific">Mytilus edulis</name>
    <name type="common">Blue mussel</name>
    <dbReference type="NCBI Taxonomy" id="6550"/>
    <lineage>
        <taxon>Eukaryota</taxon>
        <taxon>Metazoa</taxon>
        <taxon>Spiralia</taxon>
        <taxon>Lophotrochozoa</taxon>
        <taxon>Mollusca</taxon>
        <taxon>Bivalvia</taxon>
        <taxon>Autobranchia</taxon>
        <taxon>Pteriomorphia</taxon>
        <taxon>Mytilida</taxon>
        <taxon>Mytiloidea</taxon>
        <taxon>Mytilidae</taxon>
        <taxon>Mytilinae</taxon>
        <taxon>Mytilus</taxon>
    </lineage>
</organism>
<dbReference type="Gene3D" id="1.10.150.130">
    <property type="match status" value="1"/>
</dbReference>
<dbReference type="Proteomes" id="UP000683360">
    <property type="component" value="Unassembled WGS sequence"/>
</dbReference>
<feature type="compositionally biased region" description="Acidic residues" evidence="3">
    <location>
        <begin position="1"/>
        <end position="13"/>
    </location>
</feature>
<dbReference type="GO" id="GO:0008270">
    <property type="term" value="F:zinc ion binding"/>
    <property type="evidence" value="ECO:0007669"/>
    <property type="project" value="UniProtKB-KW"/>
</dbReference>